<protein>
    <submittedName>
        <fullName evidence="1">Uncharacterized protein</fullName>
    </submittedName>
</protein>
<dbReference type="EMBL" id="LR134479">
    <property type="protein sequence ID" value="VEI22488.1"/>
    <property type="molecule type" value="Genomic_DNA"/>
</dbReference>
<reference evidence="1 2" key="1">
    <citation type="submission" date="2018-12" db="EMBL/GenBank/DDBJ databases">
        <authorList>
            <consortium name="Pathogen Informatics"/>
        </authorList>
    </citation>
    <scope>NUCLEOTIDE SEQUENCE [LARGE SCALE GENOMIC DNA]</scope>
    <source>
        <strain evidence="1 2">NCTC10207</strain>
    </source>
</reference>
<gene>
    <name evidence="1" type="ORF">NCTC10207_00565</name>
</gene>
<dbReference type="Proteomes" id="UP000282386">
    <property type="component" value="Chromosome"/>
</dbReference>
<organism evidence="1 2">
    <name type="scientific">Rothia aeria</name>
    <dbReference type="NCBI Taxonomy" id="172042"/>
    <lineage>
        <taxon>Bacteria</taxon>
        <taxon>Bacillati</taxon>
        <taxon>Actinomycetota</taxon>
        <taxon>Actinomycetes</taxon>
        <taxon>Micrococcales</taxon>
        <taxon>Micrococcaceae</taxon>
        <taxon>Rothia</taxon>
    </lineage>
</organism>
<proteinExistence type="predicted"/>
<evidence type="ECO:0000313" key="1">
    <source>
        <dbReference type="EMBL" id="VEI22488.1"/>
    </source>
</evidence>
<sequence length="144" mass="16949">MKKNRINTFYALNILTILDGEILECAGTPTTQYADLDISTEKDRNIILEDLLRPELLHYSPENQHKIRLSFLYCTTNCSETQLEDLLNFYSGSIFPTPNSKITYKEFFEIMYTSLFCQNIEVEELDHFIFYDDPSPHAWNLFNE</sequence>
<name>A0A7Z9D6E7_9MICC</name>
<dbReference type="AlphaFoldDB" id="A0A7Z9D6E7"/>
<evidence type="ECO:0000313" key="2">
    <source>
        <dbReference type="Proteomes" id="UP000282386"/>
    </source>
</evidence>
<accession>A0A7Z9D6E7</accession>